<protein>
    <submittedName>
        <fullName evidence="6">Stage II sporulation protein E</fullName>
    </submittedName>
</protein>
<keyword evidence="1" id="KW-0378">Hydrolase</keyword>
<feature type="transmembrane region" description="Helical" evidence="3">
    <location>
        <begin position="205"/>
        <end position="223"/>
    </location>
</feature>
<dbReference type="InterPro" id="IPR052016">
    <property type="entry name" value="Bact_Sigma-Reg"/>
</dbReference>
<dbReference type="SUPFAM" id="SSF48452">
    <property type="entry name" value="TPR-like"/>
    <property type="match status" value="1"/>
</dbReference>
<comment type="caution">
    <text evidence="6">The sequence shown here is derived from an EMBL/GenBank/DDBJ whole genome shotgun (WGS) entry which is preliminary data.</text>
</comment>
<dbReference type="EMBL" id="RQHW01000047">
    <property type="protein sequence ID" value="TGN18675.1"/>
    <property type="molecule type" value="Genomic_DNA"/>
</dbReference>
<dbReference type="InterPro" id="IPR036457">
    <property type="entry name" value="PPM-type-like_dom_sf"/>
</dbReference>
<sequence>MKFLFFCFLGLFSFFLSVLRAETVPVFQIENLSSPVSLDSLPDSSTPWLASSGDLTEEEIKNINLSNFHSYSWKPVRVPGNIVKDAPEFNGKKTILLAKWVKVPREKTGSLAVRLGVINDRDRTYWNGRYLGGSGKWDDPDAQCYDKVRIYPIPDRDVKYDKENLILIQIQPYFDYTVGVEQDRTEIGSATQIYKQFYLDEFTKLLFLMVYLTVGGYFLFLFVRRRRESENFFFALFSFSLVIYNLFRNQIKYEFGVPFLPMKRLEYAVLVMQIPFMFHFIRKLFDYKYLLVSKIVDAIQLGFILIFVFSSNIEFYNFLTNNVIQPTWLFYVVIILYYLIKKIIQKDRQAMYIFCGLLVVISASILDVLSTRGVIVFPRILGYAFLAFIVSLATILANSFVKLNEEVEDLNKNLEKKVTDRTEALNQSLKQVNSLKEQQDGDYFLTSLLINPLAKNENQSETILTEFYTKQKKKFSFRGKENEIGGDICISSNLELAGNKYTVFVNGDAMGKSIQGAGGALVLGVVFHAVLARSRTSLAKTKPPEIWLKELFLELQTIFESFDGSMLTSIALGLVEEQSGFMYYLNAEHPWTILYRDGKSSFIENELWLRKLGFPKNDQNFSVKTFQLQPGDVIICGSDGRDDIALPVSAENQRVINEDETLILKWVEESDADLNTIVDKIKNFGEVTDDLTFLKVSFLGAKNKADIPTHLQGKWEEAKNFAKSSQTQKAKEILETIIEEIPEQESILALLGQVYYKLKLWNLAILSLEKAILSRPDREELILLVSIAYGKQNDISSAITWGEKLFIRNPLHKKNTLHLTNLYWKSGNLKKAQSVIGKAWEANPDDGFLNDLKNKLEA</sequence>
<dbReference type="Pfam" id="PF07228">
    <property type="entry name" value="SpoIIE"/>
    <property type="match status" value="1"/>
</dbReference>
<dbReference type="SUPFAM" id="SSF81606">
    <property type="entry name" value="PP2C-like"/>
    <property type="match status" value="1"/>
</dbReference>
<dbReference type="PANTHER" id="PTHR43156">
    <property type="entry name" value="STAGE II SPORULATION PROTEIN E-RELATED"/>
    <property type="match status" value="1"/>
</dbReference>
<evidence type="ECO:0000313" key="7">
    <source>
        <dbReference type="Proteomes" id="UP000298058"/>
    </source>
</evidence>
<dbReference type="Pfam" id="PF07695">
    <property type="entry name" value="7TMR-DISM_7TM"/>
    <property type="match status" value="1"/>
</dbReference>
<keyword evidence="4" id="KW-0732">Signal</keyword>
<evidence type="ECO:0000313" key="6">
    <source>
        <dbReference type="EMBL" id="TGN18675.1"/>
    </source>
</evidence>
<feature type="transmembrane region" description="Helical" evidence="3">
    <location>
        <begin position="352"/>
        <end position="374"/>
    </location>
</feature>
<evidence type="ECO:0000256" key="2">
    <source>
        <dbReference type="SAM" id="Coils"/>
    </source>
</evidence>
<keyword evidence="7" id="KW-1185">Reference proteome</keyword>
<dbReference type="InterPro" id="IPR001932">
    <property type="entry name" value="PPM-type_phosphatase-like_dom"/>
</dbReference>
<keyword evidence="3" id="KW-0812">Transmembrane</keyword>
<feature type="transmembrane region" description="Helical" evidence="3">
    <location>
        <begin position="323"/>
        <end position="340"/>
    </location>
</feature>
<dbReference type="OrthoDB" id="343086at2"/>
<dbReference type="RefSeq" id="WP_135761358.1">
    <property type="nucleotide sequence ID" value="NZ_RQHW01000047.1"/>
</dbReference>
<dbReference type="InterPro" id="IPR011990">
    <property type="entry name" value="TPR-like_helical_dom_sf"/>
</dbReference>
<feature type="transmembrane region" description="Helical" evidence="3">
    <location>
        <begin position="292"/>
        <end position="311"/>
    </location>
</feature>
<keyword evidence="2" id="KW-0175">Coiled coil</keyword>
<organism evidence="6 7">
    <name type="scientific">Leptospira idonii</name>
    <dbReference type="NCBI Taxonomy" id="1193500"/>
    <lineage>
        <taxon>Bacteria</taxon>
        <taxon>Pseudomonadati</taxon>
        <taxon>Spirochaetota</taxon>
        <taxon>Spirochaetia</taxon>
        <taxon>Leptospirales</taxon>
        <taxon>Leptospiraceae</taxon>
        <taxon>Leptospira</taxon>
    </lineage>
</organism>
<feature type="domain" description="PPM-type phosphatase" evidence="5">
    <location>
        <begin position="485"/>
        <end position="698"/>
    </location>
</feature>
<accession>A0A4R9LYY1</accession>
<keyword evidence="3" id="KW-1133">Transmembrane helix</keyword>
<dbReference type="GO" id="GO:0016791">
    <property type="term" value="F:phosphatase activity"/>
    <property type="evidence" value="ECO:0007669"/>
    <property type="project" value="TreeGrafter"/>
</dbReference>
<evidence type="ECO:0000259" key="5">
    <source>
        <dbReference type="SMART" id="SM00331"/>
    </source>
</evidence>
<feature type="coiled-coil region" evidence="2">
    <location>
        <begin position="393"/>
        <end position="427"/>
    </location>
</feature>
<proteinExistence type="predicted"/>
<feature type="transmembrane region" description="Helical" evidence="3">
    <location>
        <begin position="380"/>
        <end position="401"/>
    </location>
</feature>
<evidence type="ECO:0000256" key="4">
    <source>
        <dbReference type="SAM" id="SignalP"/>
    </source>
</evidence>
<dbReference type="Gene3D" id="3.60.40.10">
    <property type="entry name" value="PPM-type phosphatase domain"/>
    <property type="match status" value="1"/>
</dbReference>
<dbReference type="Proteomes" id="UP000298058">
    <property type="component" value="Unassembled WGS sequence"/>
</dbReference>
<reference evidence="6" key="1">
    <citation type="journal article" date="2019" name="PLoS Negl. Trop. Dis.">
        <title>Revisiting the worldwide diversity of Leptospira species in the environment.</title>
        <authorList>
            <person name="Vincent A.T."/>
            <person name="Schiettekatte O."/>
            <person name="Bourhy P."/>
            <person name="Veyrier F.J."/>
            <person name="Picardeau M."/>
        </authorList>
    </citation>
    <scope>NUCLEOTIDE SEQUENCE [LARGE SCALE GENOMIC DNA]</scope>
    <source>
        <strain evidence="6">201300427</strain>
    </source>
</reference>
<dbReference type="SMART" id="SM00331">
    <property type="entry name" value="PP2C_SIG"/>
    <property type="match status" value="1"/>
</dbReference>
<name>A0A4R9LYY1_9LEPT</name>
<feature type="signal peptide" evidence="4">
    <location>
        <begin position="1"/>
        <end position="20"/>
    </location>
</feature>
<dbReference type="Gene3D" id="2.60.120.260">
    <property type="entry name" value="Galactose-binding domain-like"/>
    <property type="match status" value="1"/>
</dbReference>
<gene>
    <name evidence="6" type="ORF">EHS15_14985</name>
</gene>
<dbReference type="PANTHER" id="PTHR43156:SF2">
    <property type="entry name" value="STAGE II SPORULATION PROTEIN E"/>
    <property type="match status" value="1"/>
</dbReference>
<evidence type="ECO:0000256" key="1">
    <source>
        <dbReference type="ARBA" id="ARBA00022801"/>
    </source>
</evidence>
<dbReference type="InterPro" id="IPR011623">
    <property type="entry name" value="7TMR_DISM_rcpt_extracell_dom1"/>
</dbReference>
<feature type="chain" id="PRO_5020357337" evidence="4">
    <location>
        <begin position="21"/>
        <end position="858"/>
    </location>
</feature>
<dbReference type="AlphaFoldDB" id="A0A4R9LYY1"/>
<dbReference type="Gene3D" id="1.25.40.10">
    <property type="entry name" value="Tetratricopeptide repeat domain"/>
    <property type="match status" value="1"/>
</dbReference>
<evidence type="ECO:0000256" key="3">
    <source>
        <dbReference type="SAM" id="Phobius"/>
    </source>
</evidence>
<keyword evidence="3" id="KW-0472">Membrane</keyword>
<feature type="transmembrane region" description="Helical" evidence="3">
    <location>
        <begin position="230"/>
        <end position="247"/>
    </location>
</feature>